<protein>
    <submittedName>
        <fullName evidence="1">Calcium-binding protein</fullName>
    </submittedName>
</protein>
<sequence>GNSGNNILNGGLGNDTLIGGLGNDIYVVDTTTDTITELATQGTDTIQSSVTYSIATSTNIENLDLTGTGNINGTGNAGNNRITGNSGNNILNGDLGNDTLAGNTGNDTLTGGAGIDQIEYRSTRAFVASDFGVDTISDFVLNQDKIVLSKTTFAALTSGVGNGFSQASNFAVVANNSLVAASNAFIVYSSGTGHLFYNQNGSVAGLGTGANFAVLTGNPSLTANDFILVA</sequence>
<organism evidence="1 2">
    <name type="scientific">Microcystis aeruginosa Ma_SC_T_19800800_S464</name>
    <dbReference type="NCBI Taxonomy" id="2486257"/>
    <lineage>
        <taxon>Bacteria</taxon>
        <taxon>Bacillati</taxon>
        <taxon>Cyanobacteriota</taxon>
        <taxon>Cyanophyceae</taxon>
        <taxon>Oscillatoriophycideae</taxon>
        <taxon>Chroococcales</taxon>
        <taxon>Microcystaceae</taxon>
        <taxon>Microcystis</taxon>
    </lineage>
</organism>
<accession>A0A552DK22</accession>
<reference evidence="1 2" key="1">
    <citation type="submission" date="2019-01" db="EMBL/GenBank/DDBJ databases">
        <title>Coherence of Microcystis species and biogeography revealed through population genomics.</title>
        <authorList>
            <person name="Perez-Carrascal O.M."/>
            <person name="Terrat Y."/>
            <person name="Giani A."/>
            <person name="Fortin N."/>
            <person name="Tromas N."/>
            <person name="Shapiro B.J."/>
        </authorList>
    </citation>
    <scope>NUCLEOTIDE SEQUENCE [LARGE SCALE GENOMIC DNA]</scope>
    <source>
        <strain evidence="1">Ma_SC_T_19800800_S464</strain>
    </source>
</reference>
<dbReference type="Gene3D" id="2.150.10.10">
    <property type="entry name" value="Serralysin-like metalloprotease, C-terminal"/>
    <property type="match status" value="2"/>
</dbReference>
<dbReference type="InterPro" id="IPR001343">
    <property type="entry name" value="Hemolysn_Ca-bd"/>
</dbReference>
<name>A0A552DK22_MICAE</name>
<evidence type="ECO:0000313" key="1">
    <source>
        <dbReference type="EMBL" id="TRU22556.1"/>
    </source>
</evidence>
<proteinExistence type="predicted"/>
<dbReference type="InterPro" id="IPR011049">
    <property type="entry name" value="Serralysin-like_metalloprot_C"/>
</dbReference>
<dbReference type="AlphaFoldDB" id="A0A552DK22"/>
<dbReference type="InterPro" id="IPR018511">
    <property type="entry name" value="Hemolysin-typ_Ca-bd_CS"/>
</dbReference>
<dbReference type="Pfam" id="PF00353">
    <property type="entry name" value="HemolysinCabind"/>
    <property type="match status" value="2"/>
</dbReference>
<dbReference type="Proteomes" id="UP000319313">
    <property type="component" value="Unassembled WGS sequence"/>
</dbReference>
<dbReference type="SUPFAM" id="SSF51120">
    <property type="entry name" value="beta-Roll"/>
    <property type="match status" value="1"/>
</dbReference>
<feature type="non-terminal residue" evidence="1">
    <location>
        <position position="1"/>
    </location>
</feature>
<dbReference type="PRINTS" id="PR00313">
    <property type="entry name" value="CABNDNGRPT"/>
</dbReference>
<dbReference type="PROSITE" id="PS00330">
    <property type="entry name" value="HEMOLYSIN_CALCIUM"/>
    <property type="match status" value="1"/>
</dbReference>
<dbReference type="GO" id="GO:0005509">
    <property type="term" value="F:calcium ion binding"/>
    <property type="evidence" value="ECO:0007669"/>
    <property type="project" value="InterPro"/>
</dbReference>
<comment type="caution">
    <text evidence="1">The sequence shown here is derived from an EMBL/GenBank/DDBJ whole genome shotgun (WGS) entry which is preliminary data.</text>
</comment>
<dbReference type="EMBL" id="SFBL01000169">
    <property type="protein sequence ID" value="TRU22556.1"/>
    <property type="molecule type" value="Genomic_DNA"/>
</dbReference>
<evidence type="ECO:0000313" key="2">
    <source>
        <dbReference type="Proteomes" id="UP000319313"/>
    </source>
</evidence>
<gene>
    <name evidence="1" type="ORF">EWV81_17925</name>
</gene>